<evidence type="ECO:0000256" key="14">
    <source>
        <dbReference type="SAM" id="SignalP"/>
    </source>
</evidence>
<feature type="domain" description="Alpha-amylase C-terminal" evidence="15">
    <location>
        <begin position="407"/>
        <end position="495"/>
    </location>
</feature>
<evidence type="ECO:0000256" key="12">
    <source>
        <dbReference type="RuleBase" id="RU003615"/>
    </source>
</evidence>
<evidence type="ECO:0000256" key="13">
    <source>
        <dbReference type="RuleBase" id="RU361134"/>
    </source>
</evidence>
<evidence type="ECO:0000256" key="3">
    <source>
        <dbReference type="ARBA" id="ARBA00001923"/>
    </source>
</evidence>
<evidence type="ECO:0000256" key="6">
    <source>
        <dbReference type="ARBA" id="ARBA00022723"/>
    </source>
</evidence>
<organism evidence="17 18">
    <name type="scientific">Aplysia californica</name>
    <name type="common">California sea hare</name>
    <dbReference type="NCBI Taxonomy" id="6500"/>
    <lineage>
        <taxon>Eukaryota</taxon>
        <taxon>Metazoa</taxon>
        <taxon>Spiralia</taxon>
        <taxon>Lophotrochozoa</taxon>
        <taxon>Mollusca</taxon>
        <taxon>Gastropoda</taxon>
        <taxon>Heterobranchia</taxon>
        <taxon>Euthyneura</taxon>
        <taxon>Tectipleura</taxon>
        <taxon>Aplysiida</taxon>
        <taxon>Aplysioidea</taxon>
        <taxon>Aplysiidae</taxon>
        <taxon>Aplysia</taxon>
    </lineage>
</organism>
<dbReference type="InterPro" id="IPR013780">
    <property type="entry name" value="Glyco_hydro_b"/>
</dbReference>
<keyword evidence="8" id="KW-0106">Calcium</keyword>
<accession>A0ABM1A7U8</accession>
<dbReference type="CDD" id="cd11317">
    <property type="entry name" value="AmyAc_bac_euk_AmyA"/>
    <property type="match status" value="1"/>
</dbReference>
<dbReference type="EC" id="3.2.1.1" evidence="5 13"/>
<dbReference type="GeneID" id="106012870"/>
<gene>
    <name evidence="18" type="primary">LOC106012870</name>
</gene>
<evidence type="ECO:0000256" key="4">
    <source>
        <dbReference type="ARBA" id="ARBA00008061"/>
    </source>
</evidence>
<dbReference type="InterPro" id="IPR006048">
    <property type="entry name" value="A-amylase/branching_C"/>
</dbReference>
<evidence type="ECO:0000259" key="16">
    <source>
        <dbReference type="SMART" id="SM00642"/>
    </source>
</evidence>
<dbReference type="InterPro" id="IPR006046">
    <property type="entry name" value="Alpha_amylase"/>
</dbReference>
<dbReference type="Proteomes" id="UP000694888">
    <property type="component" value="Unplaced"/>
</dbReference>
<dbReference type="InterPro" id="IPR031319">
    <property type="entry name" value="A-amylase_C"/>
</dbReference>
<evidence type="ECO:0000256" key="1">
    <source>
        <dbReference type="ARBA" id="ARBA00000548"/>
    </source>
</evidence>
<keyword evidence="10 13" id="KW-0119">Carbohydrate metabolism</keyword>
<evidence type="ECO:0000256" key="11">
    <source>
        <dbReference type="ARBA" id="ARBA00023295"/>
    </source>
</evidence>
<evidence type="ECO:0000256" key="8">
    <source>
        <dbReference type="ARBA" id="ARBA00022837"/>
    </source>
</evidence>
<evidence type="ECO:0000256" key="9">
    <source>
        <dbReference type="ARBA" id="ARBA00023214"/>
    </source>
</evidence>
<dbReference type="RefSeq" id="XP_012942518.1">
    <property type="nucleotide sequence ID" value="XM_013087064.2"/>
</dbReference>
<dbReference type="PANTHER" id="PTHR43447">
    <property type="entry name" value="ALPHA-AMYLASE"/>
    <property type="match status" value="1"/>
</dbReference>
<comment type="cofactor">
    <cofactor evidence="3">
        <name>chloride</name>
        <dbReference type="ChEBI" id="CHEBI:17996"/>
    </cofactor>
</comment>
<sequence length="503" mass="56130">MRTQTAFVLLLQLYGSLAYKDPHCADGRTGVVQLFEWRWDDIAAECKNFFGPYGFCAIQTSPATENRVISMPTRPWWERFQPVSYKIATRSGNETEFQNMVKTCADSGVSVYVKAVINHMTSGGSVGVGTGGSHFDGNTLDFPGVPYNISDFNDGHECPTLDGNIHDFNDVKQVRNCRLVNLLDLRLANPYVRGKIADYFNHLVELGVAGFQIDASKHMWPDDLKKILDQVKDVQMGGRPFVYHEVIDYGGEPIKGDEYLEIGRVTNFKFGRDMGMAFRKHEPLKNLQDFGEGTGLWASGDVVNFLDNPDEERGFMVSILTNSDPKLYKLATAFMLAHPYGIPRILSSYHFDVTSREHGPPQNADMSIKHVVVNGMNCSNGWICEHRWSEIYNMVAFRNMAAGKGMSNWWSNANYQIAFSRGDRAFIAFNLEDTDLDQTLTTGLAAGTYCDVISGYLENDKCTGKSVTVNADGTARIQVCAKCEQQMLAIHVGAKVGSPAKRY</sequence>
<evidence type="ECO:0000259" key="15">
    <source>
        <dbReference type="SMART" id="SM00632"/>
    </source>
</evidence>
<dbReference type="InterPro" id="IPR006047">
    <property type="entry name" value="GH13_cat_dom"/>
</dbReference>
<keyword evidence="9" id="KW-0868">Chloride</keyword>
<dbReference type="SMART" id="SM00632">
    <property type="entry name" value="Aamy_C"/>
    <property type="match status" value="1"/>
</dbReference>
<keyword evidence="17" id="KW-1185">Reference proteome</keyword>
<keyword evidence="14" id="KW-0732">Signal</keyword>
<proteinExistence type="inferred from homology"/>
<evidence type="ECO:0000313" key="17">
    <source>
        <dbReference type="Proteomes" id="UP000694888"/>
    </source>
</evidence>
<dbReference type="SUPFAM" id="SSF51445">
    <property type="entry name" value="(Trans)glycosidases"/>
    <property type="match status" value="1"/>
</dbReference>
<dbReference type="Gene3D" id="3.20.20.80">
    <property type="entry name" value="Glycosidases"/>
    <property type="match status" value="1"/>
</dbReference>
<protein>
    <recommendedName>
        <fullName evidence="5 13">Alpha-amylase</fullName>
        <ecNumber evidence="5 13">3.2.1.1</ecNumber>
    </recommendedName>
</protein>
<dbReference type="Gene3D" id="2.60.40.1180">
    <property type="entry name" value="Golgi alpha-mannosidase II"/>
    <property type="match status" value="1"/>
</dbReference>
<dbReference type="Pfam" id="PF02806">
    <property type="entry name" value="Alpha-amylase_C"/>
    <property type="match status" value="1"/>
</dbReference>
<evidence type="ECO:0000256" key="10">
    <source>
        <dbReference type="ARBA" id="ARBA00023277"/>
    </source>
</evidence>
<feature type="domain" description="Glycosyl hydrolase family 13 catalytic" evidence="16">
    <location>
        <begin position="29"/>
        <end position="398"/>
    </location>
</feature>
<feature type="signal peptide" evidence="14">
    <location>
        <begin position="1"/>
        <end position="18"/>
    </location>
</feature>
<comment type="similarity">
    <text evidence="4 12">Belongs to the glycosyl hydrolase 13 family.</text>
</comment>
<keyword evidence="6" id="KW-0479">Metal-binding</keyword>
<reference evidence="18" key="1">
    <citation type="submission" date="2025-08" db="UniProtKB">
        <authorList>
            <consortium name="RefSeq"/>
        </authorList>
    </citation>
    <scope>IDENTIFICATION</scope>
</reference>
<comment type="catalytic activity">
    <reaction evidence="1 13">
        <text>Endohydrolysis of (1-&gt;4)-alpha-D-glucosidic linkages in polysaccharides containing three or more (1-&gt;4)-alpha-linked D-glucose units.</text>
        <dbReference type="EC" id="3.2.1.1"/>
    </reaction>
</comment>
<feature type="chain" id="PRO_5046613698" description="Alpha-amylase" evidence="14">
    <location>
        <begin position="19"/>
        <end position="503"/>
    </location>
</feature>
<dbReference type="InterPro" id="IPR017853">
    <property type="entry name" value="GH"/>
</dbReference>
<evidence type="ECO:0000256" key="5">
    <source>
        <dbReference type="ARBA" id="ARBA00012595"/>
    </source>
</evidence>
<dbReference type="SMART" id="SM00642">
    <property type="entry name" value="Aamy"/>
    <property type="match status" value="1"/>
</dbReference>
<keyword evidence="11 13" id="KW-0326">Glycosidase</keyword>
<dbReference type="Pfam" id="PF00128">
    <property type="entry name" value="Alpha-amylase"/>
    <property type="match status" value="1"/>
</dbReference>
<dbReference type="SUPFAM" id="SSF51011">
    <property type="entry name" value="Glycosyl hydrolase domain"/>
    <property type="match status" value="1"/>
</dbReference>
<dbReference type="PRINTS" id="PR00110">
    <property type="entry name" value="ALPHAAMYLASE"/>
</dbReference>
<name>A0ABM1A7U8_APLCA</name>
<comment type="cofactor">
    <cofactor evidence="2">
        <name>Ca(2+)</name>
        <dbReference type="ChEBI" id="CHEBI:29108"/>
    </cofactor>
</comment>
<keyword evidence="7 13" id="KW-0378">Hydrolase</keyword>
<evidence type="ECO:0000256" key="2">
    <source>
        <dbReference type="ARBA" id="ARBA00001913"/>
    </source>
</evidence>
<evidence type="ECO:0000313" key="18">
    <source>
        <dbReference type="RefSeq" id="XP_012942518.1"/>
    </source>
</evidence>
<evidence type="ECO:0000256" key="7">
    <source>
        <dbReference type="ARBA" id="ARBA00022801"/>
    </source>
</evidence>